<evidence type="ECO:0000313" key="1">
    <source>
        <dbReference type="EMBL" id="ABL87976.1"/>
    </source>
</evidence>
<dbReference type="eggNOG" id="arCOG00687">
    <property type="taxonomic scope" value="Archaea"/>
</dbReference>
<accession>A1RSP4</accession>
<gene>
    <name evidence="1" type="ordered locus">Pisl_0800</name>
</gene>
<proteinExistence type="predicted"/>
<name>A1RSP4_PYRIL</name>
<protein>
    <submittedName>
        <fullName evidence="1">Uncharacterized protein</fullName>
    </submittedName>
</protein>
<dbReference type="Proteomes" id="UP000002595">
    <property type="component" value="Chromosome"/>
</dbReference>
<reference evidence="1" key="1">
    <citation type="submission" date="2006-12" db="EMBL/GenBank/DDBJ databases">
        <title>Complete sequence of Pyrobaculum islandicum DSM 4184.</title>
        <authorList>
            <person name="Copeland A."/>
            <person name="Lucas S."/>
            <person name="Lapidus A."/>
            <person name="Barry K."/>
            <person name="Detter J.C."/>
            <person name="Glavina del Rio T."/>
            <person name="Dalin E."/>
            <person name="Tice H."/>
            <person name="Pitluck S."/>
            <person name="Meincke L."/>
            <person name="Brettin T."/>
            <person name="Bruce D."/>
            <person name="Han C."/>
            <person name="Tapia R."/>
            <person name="Gilna P."/>
            <person name="Schmutz J."/>
            <person name="Larimer F."/>
            <person name="Land M."/>
            <person name="Hauser L."/>
            <person name="Kyrpides N."/>
            <person name="Mikhailova N."/>
            <person name="Cozen A.E."/>
            <person name="Fitz-Gibbon S.T."/>
            <person name="House C.H."/>
            <person name="Saltikov C."/>
            <person name="Lowe T."/>
            <person name="Richardson P."/>
        </authorList>
    </citation>
    <scope>NUCLEOTIDE SEQUENCE [LARGE SCALE GENOMIC DNA]</scope>
    <source>
        <strain evidence="1">DSM 4184</strain>
    </source>
</reference>
<sequence>MRKLGIPPFVVKLKKGDISWIRKRLEEGARLKLAFLGVGRRKGKKKPTYDKLYVAPVFTREVAPEVAQLSIKTWTG</sequence>
<dbReference type="EMBL" id="CP000504">
    <property type="protein sequence ID" value="ABL87976.1"/>
    <property type="molecule type" value="Genomic_DNA"/>
</dbReference>
<dbReference type="HOGENOM" id="CLU_2646062_0_0_2"/>
<keyword evidence="2" id="KW-1185">Reference proteome</keyword>
<dbReference type="KEGG" id="pis:Pisl_0800"/>
<evidence type="ECO:0000313" key="2">
    <source>
        <dbReference type="Proteomes" id="UP000002595"/>
    </source>
</evidence>
<organism evidence="1 2">
    <name type="scientific">Pyrobaculum islandicum (strain DSM 4184 / JCM 9189 / GEO3)</name>
    <dbReference type="NCBI Taxonomy" id="384616"/>
    <lineage>
        <taxon>Archaea</taxon>
        <taxon>Thermoproteota</taxon>
        <taxon>Thermoprotei</taxon>
        <taxon>Thermoproteales</taxon>
        <taxon>Thermoproteaceae</taxon>
        <taxon>Pyrobaculum</taxon>
    </lineage>
</organism>
<dbReference type="SUPFAM" id="SSF51998">
    <property type="entry name" value="PFL-like glycyl radical enzymes"/>
    <property type="match status" value="1"/>
</dbReference>
<dbReference type="AlphaFoldDB" id="A1RSP4"/>